<dbReference type="AlphaFoldDB" id="A0A3B0Q8M2"/>
<name>A0A3B0Q8M2_9BACT</name>
<feature type="transmembrane region" description="Helical" evidence="1">
    <location>
        <begin position="52"/>
        <end position="79"/>
    </location>
</feature>
<dbReference type="Proteomes" id="UP000257559">
    <property type="component" value="Chromosome"/>
</dbReference>
<evidence type="ECO:0000256" key="1">
    <source>
        <dbReference type="SAM" id="Phobius"/>
    </source>
</evidence>
<evidence type="ECO:0000313" key="3">
    <source>
        <dbReference type="Proteomes" id="UP000257559"/>
    </source>
</evidence>
<feature type="non-terminal residue" evidence="2">
    <location>
        <position position="98"/>
    </location>
</feature>
<gene>
    <name evidence="2" type="ORF">NCTC10132_00071</name>
</gene>
<protein>
    <submittedName>
        <fullName evidence="2">Uncharacterized protein</fullName>
    </submittedName>
</protein>
<organism evidence="2 3">
    <name type="scientific">Mycoplasmopsis edwardii</name>
    <dbReference type="NCBI Taxonomy" id="53558"/>
    <lineage>
        <taxon>Bacteria</taxon>
        <taxon>Bacillati</taxon>
        <taxon>Mycoplasmatota</taxon>
        <taxon>Mycoplasmoidales</taxon>
        <taxon>Metamycoplasmataceae</taxon>
        <taxon>Mycoplasmopsis</taxon>
    </lineage>
</organism>
<feature type="transmembrane region" description="Helical" evidence="1">
    <location>
        <begin position="12"/>
        <end position="40"/>
    </location>
</feature>
<reference evidence="3" key="1">
    <citation type="submission" date="2018-06" db="EMBL/GenBank/DDBJ databases">
        <authorList>
            <consortium name="Pathogen Informatics"/>
        </authorList>
    </citation>
    <scope>NUCLEOTIDE SEQUENCE [LARGE SCALE GENOMIC DNA]</scope>
    <source>
        <strain evidence="3">NCTC10132</strain>
    </source>
</reference>
<keyword evidence="1" id="KW-0812">Transmembrane</keyword>
<evidence type="ECO:0000313" key="2">
    <source>
        <dbReference type="EMBL" id="SYV96741.1"/>
    </source>
</evidence>
<dbReference type="EMBL" id="LS991951">
    <property type="protein sequence ID" value="SYV96741.1"/>
    <property type="molecule type" value="Genomic_DNA"/>
</dbReference>
<keyword evidence="1" id="KW-0472">Membrane</keyword>
<keyword evidence="3" id="KW-1185">Reference proteome</keyword>
<keyword evidence="1" id="KW-1133">Transmembrane helix</keyword>
<accession>A0A3B0Q8M2</accession>
<proteinExistence type="predicted"/>
<dbReference type="KEGG" id="medw:NCTC10132_00071"/>
<sequence length="98" mass="10365">MEKINKLKTLRNLSITNLVLVLVSLVLTIFGIVAVFSVAATAKDETSVVGGIIGAGLGILLPNIGISIAIFVIAIVGAVQASKLQKIDQKHKNLFVLW</sequence>